<feature type="domain" description="Outer membrane protein beta-barrel" evidence="3">
    <location>
        <begin position="9"/>
        <end position="176"/>
    </location>
</feature>
<dbReference type="EMBL" id="MDCJ01000007">
    <property type="protein sequence ID" value="ODS05380.1"/>
    <property type="molecule type" value="Genomic_DNA"/>
</dbReference>
<dbReference type="PATRIC" id="fig|45658.8.peg.4515"/>
<evidence type="ECO:0000313" key="5">
    <source>
        <dbReference type="Proteomes" id="UP000095131"/>
    </source>
</evidence>
<protein>
    <recommendedName>
        <fullName evidence="3">Outer membrane protein beta-barrel domain-containing protein</fullName>
    </recommendedName>
</protein>
<sequence>MKKYCLLPLLTCALPSLASPYLGLEIGRATPHHDITVSDLATQQKLSPDSTDGFAALLAGYNFDNNFALEMGYQKNHHYHESDSRNQWDVSLTAKQFSLMPVYALSLTNSRDWSLKMKAGVTYTQYDLSASKAGSAPQHASKQSNELGMIGVVGVEYHLTDNVSMSANFKYQTDSFSSMSMMTLGGQYYF</sequence>
<accession>A0A1E3WHY1</accession>
<keyword evidence="1 2" id="KW-0732">Signal</keyword>
<reference evidence="4 5" key="1">
    <citation type="submission" date="2016-08" db="EMBL/GenBank/DDBJ databases">
        <title>Genome sequencing of Vibrio scophthalmi strain FP3289, an isolated from Paralichthys olivaceus.</title>
        <authorList>
            <person name="Han H.-J."/>
        </authorList>
    </citation>
    <scope>NUCLEOTIDE SEQUENCE [LARGE SCALE GENOMIC DNA]</scope>
    <source>
        <strain evidence="4 5">FP3289</strain>
    </source>
</reference>
<dbReference type="InterPro" id="IPR011250">
    <property type="entry name" value="OMP/PagP_B-barrel"/>
</dbReference>
<dbReference type="InterPro" id="IPR027385">
    <property type="entry name" value="Beta-barrel_OMP"/>
</dbReference>
<dbReference type="SUPFAM" id="SSF56925">
    <property type="entry name" value="OMPA-like"/>
    <property type="match status" value="1"/>
</dbReference>
<feature type="chain" id="PRO_5009139375" description="Outer membrane protein beta-barrel domain-containing protein" evidence="2">
    <location>
        <begin position="19"/>
        <end position="190"/>
    </location>
</feature>
<dbReference type="RefSeq" id="WP_069448230.1">
    <property type="nucleotide sequence ID" value="NZ_MDCJ01000007.1"/>
</dbReference>
<feature type="signal peptide" evidence="2">
    <location>
        <begin position="1"/>
        <end position="18"/>
    </location>
</feature>
<evidence type="ECO:0000256" key="2">
    <source>
        <dbReference type="SAM" id="SignalP"/>
    </source>
</evidence>
<evidence type="ECO:0000256" key="1">
    <source>
        <dbReference type="ARBA" id="ARBA00022729"/>
    </source>
</evidence>
<proteinExistence type="predicted"/>
<name>A0A1E3WHY1_9VIBR</name>
<evidence type="ECO:0000313" key="4">
    <source>
        <dbReference type="EMBL" id="ODS05380.1"/>
    </source>
</evidence>
<dbReference type="Pfam" id="PF13505">
    <property type="entry name" value="OMP_b-brl"/>
    <property type="match status" value="1"/>
</dbReference>
<dbReference type="NCBIfam" id="NF033908">
    <property type="entry name" value="AcfA_fam_omp"/>
    <property type="match status" value="1"/>
</dbReference>
<dbReference type="OrthoDB" id="5877827at2"/>
<organism evidence="4 5">
    <name type="scientific">Vibrio scophthalmi</name>
    <dbReference type="NCBI Taxonomy" id="45658"/>
    <lineage>
        <taxon>Bacteria</taxon>
        <taxon>Pseudomonadati</taxon>
        <taxon>Pseudomonadota</taxon>
        <taxon>Gammaproteobacteria</taxon>
        <taxon>Vibrionales</taxon>
        <taxon>Vibrionaceae</taxon>
        <taxon>Vibrio</taxon>
    </lineage>
</organism>
<comment type="caution">
    <text evidence="4">The sequence shown here is derived from an EMBL/GenBank/DDBJ whole genome shotgun (WGS) entry which is preliminary data.</text>
</comment>
<dbReference type="Gene3D" id="2.40.160.20">
    <property type="match status" value="1"/>
</dbReference>
<gene>
    <name evidence="4" type="ORF">VSF3289_04521</name>
</gene>
<evidence type="ECO:0000259" key="3">
    <source>
        <dbReference type="Pfam" id="PF13505"/>
    </source>
</evidence>
<dbReference type="AlphaFoldDB" id="A0A1E3WHY1"/>
<dbReference type="Proteomes" id="UP000095131">
    <property type="component" value="Unassembled WGS sequence"/>
</dbReference>